<evidence type="ECO:0000313" key="2">
    <source>
        <dbReference type="EMBL" id="CAE8600368.1"/>
    </source>
</evidence>
<comment type="caution">
    <text evidence="2">The sequence shown here is derived from an EMBL/GenBank/DDBJ whole genome shotgun (WGS) entry which is preliminary data.</text>
</comment>
<feature type="non-terminal residue" evidence="2">
    <location>
        <position position="66"/>
    </location>
</feature>
<feature type="non-terminal residue" evidence="2">
    <location>
        <position position="1"/>
    </location>
</feature>
<reference evidence="2" key="1">
    <citation type="submission" date="2021-02" db="EMBL/GenBank/DDBJ databases">
        <authorList>
            <person name="Dougan E. K."/>
            <person name="Rhodes N."/>
            <person name="Thang M."/>
            <person name="Chan C."/>
        </authorList>
    </citation>
    <scope>NUCLEOTIDE SEQUENCE</scope>
</reference>
<dbReference type="AlphaFoldDB" id="A0A813EE30"/>
<keyword evidence="3" id="KW-1185">Reference proteome</keyword>
<feature type="region of interest" description="Disordered" evidence="1">
    <location>
        <begin position="13"/>
        <end position="66"/>
    </location>
</feature>
<protein>
    <submittedName>
        <fullName evidence="2">Uncharacterized protein</fullName>
    </submittedName>
</protein>
<sequence length="66" mass="7250">CLDLVPWSMLVSQARAPPGPRPWRLRFSGRPSSCEPRPRAGRRLQMAGLRSRGSSAAGRCRSQTSS</sequence>
<name>A0A813EE30_POLGL</name>
<dbReference type="Proteomes" id="UP000654075">
    <property type="component" value="Unassembled WGS sequence"/>
</dbReference>
<feature type="compositionally biased region" description="Low complexity" evidence="1">
    <location>
        <begin position="47"/>
        <end position="59"/>
    </location>
</feature>
<organism evidence="2 3">
    <name type="scientific">Polarella glacialis</name>
    <name type="common">Dinoflagellate</name>
    <dbReference type="NCBI Taxonomy" id="89957"/>
    <lineage>
        <taxon>Eukaryota</taxon>
        <taxon>Sar</taxon>
        <taxon>Alveolata</taxon>
        <taxon>Dinophyceae</taxon>
        <taxon>Suessiales</taxon>
        <taxon>Suessiaceae</taxon>
        <taxon>Polarella</taxon>
    </lineage>
</organism>
<evidence type="ECO:0000256" key="1">
    <source>
        <dbReference type="SAM" id="MobiDB-lite"/>
    </source>
</evidence>
<gene>
    <name evidence="2" type="ORF">PGLA1383_LOCUS18698</name>
</gene>
<dbReference type="EMBL" id="CAJNNV010012076">
    <property type="protein sequence ID" value="CAE8600368.1"/>
    <property type="molecule type" value="Genomic_DNA"/>
</dbReference>
<evidence type="ECO:0000313" key="3">
    <source>
        <dbReference type="Proteomes" id="UP000654075"/>
    </source>
</evidence>
<proteinExistence type="predicted"/>
<accession>A0A813EE30</accession>